<dbReference type="PANTHER" id="PTHR33529">
    <property type="entry name" value="SLR0882 PROTEIN-RELATED"/>
    <property type="match status" value="1"/>
</dbReference>
<sequence length="374" mass="41568">MIRVLQRHILSSVLFASGAAVVFTTFVFAAGNFIKELLAPLLDGTLPASVVLKLTVLLLPYAAVYAVPIGLLVGTLLVMGRLSADNEITAMRSAGLSLWQISRAVLMFGLCGAAFALAINFEIMPRARTTYQVEIVRAFRQSAFNILAPKTFIRAFTGAVVYFNHKDGDELRDVWAWQLDSQQRVTRLIHAETATLDIDEDTATMVITFRNTTIEQRQAGDPEIRNKHDAIASFEETSIDISLAKLFNPRRARHKIEWLPTRELFAELKRVSAPDIPALDRLKVSMAVQEKFVTALAVFSFVLIGIPLGVRTQRKETSANLGIAVILVVVYHVLGSAAGGLDRHPELHPDWLMWLPNLLFVGLGIWLYHRAQRA</sequence>
<accession>A0A178ILW9</accession>
<dbReference type="PANTHER" id="PTHR33529:SF2">
    <property type="entry name" value="LIPOPOLYSACCHARIDE EXPORT SYSTEM PERMEASE PROTEIN LPTG"/>
    <property type="match status" value="1"/>
</dbReference>
<dbReference type="InterPro" id="IPR005495">
    <property type="entry name" value="LptG/LptF_permease"/>
</dbReference>
<evidence type="ECO:0000256" key="4">
    <source>
        <dbReference type="ARBA" id="ARBA00022989"/>
    </source>
</evidence>
<reference evidence="7 8" key="1">
    <citation type="submission" date="2016-01" db="EMBL/GenBank/DDBJ databases">
        <title>High potential of lignocellulose degradation of a new Verrucomicrobia species.</title>
        <authorList>
            <person name="Wang Y."/>
            <person name="Shi Y."/>
            <person name="Qiu Z."/>
            <person name="Liu S."/>
            <person name="Yang H."/>
        </authorList>
    </citation>
    <scope>NUCLEOTIDE SEQUENCE [LARGE SCALE GENOMIC DNA]</scope>
    <source>
        <strain evidence="7 8">TSB47</strain>
    </source>
</reference>
<keyword evidence="4 6" id="KW-1133">Transmembrane helix</keyword>
<feature type="transmembrane region" description="Helical" evidence="6">
    <location>
        <begin position="54"/>
        <end position="80"/>
    </location>
</feature>
<keyword evidence="3 6" id="KW-0812">Transmembrane</keyword>
<name>A0A178ILW9_9BACT</name>
<dbReference type="RefSeq" id="WP_334318948.1">
    <property type="nucleotide sequence ID" value="NZ_CP109796.1"/>
</dbReference>
<evidence type="ECO:0000256" key="1">
    <source>
        <dbReference type="ARBA" id="ARBA00004651"/>
    </source>
</evidence>
<feature type="transmembrane region" description="Helical" evidence="6">
    <location>
        <begin position="321"/>
        <end position="339"/>
    </location>
</feature>
<evidence type="ECO:0000256" key="5">
    <source>
        <dbReference type="ARBA" id="ARBA00023136"/>
    </source>
</evidence>
<feature type="transmembrane region" description="Helical" evidence="6">
    <location>
        <begin position="101"/>
        <end position="121"/>
    </location>
</feature>
<dbReference type="GO" id="GO:0015920">
    <property type="term" value="P:lipopolysaccharide transport"/>
    <property type="evidence" value="ECO:0007669"/>
    <property type="project" value="TreeGrafter"/>
</dbReference>
<keyword evidence="5 6" id="KW-0472">Membrane</keyword>
<dbReference type="AlphaFoldDB" id="A0A178ILW9"/>
<protein>
    <recommendedName>
        <fullName evidence="9">Permease</fullName>
    </recommendedName>
</protein>
<organism evidence="7 8">
    <name type="scientific">Termitidicoccus mucosus</name>
    <dbReference type="NCBI Taxonomy" id="1184151"/>
    <lineage>
        <taxon>Bacteria</taxon>
        <taxon>Pseudomonadati</taxon>
        <taxon>Verrucomicrobiota</taxon>
        <taxon>Opitutia</taxon>
        <taxon>Opitutales</taxon>
        <taxon>Opitutaceae</taxon>
        <taxon>Termitidicoccus</taxon>
    </lineage>
</organism>
<evidence type="ECO:0000256" key="3">
    <source>
        <dbReference type="ARBA" id="ARBA00022692"/>
    </source>
</evidence>
<dbReference type="STRING" id="1184151.AW736_00120"/>
<dbReference type="Proteomes" id="UP000078486">
    <property type="component" value="Unassembled WGS sequence"/>
</dbReference>
<proteinExistence type="predicted"/>
<dbReference type="Pfam" id="PF03739">
    <property type="entry name" value="LptF_LptG"/>
    <property type="match status" value="1"/>
</dbReference>
<feature type="transmembrane region" description="Helical" evidence="6">
    <location>
        <begin position="292"/>
        <end position="309"/>
    </location>
</feature>
<feature type="transmembrane region" description="Helical" evidence="6">
    <location>
        <begin position="12"/>
        <end position="34"/>
    </location>
</feature>
<comment type="subcellular location">
    <subcellularLocation>
        <location evidence="1">Cell membrane</location>
        <topology evidence="1">Multi-pass membrane protein</topology>
    </subcellularLocation>
</comment>
<comment type="caution">
    <text evidence="7">The sequence shown here is derived from an EMBL/GenBank/DDBJ whole genome shotgun (WGS) entry which is preliminary data.</text>
</comment>
<evidence type="ECO:0008006" key="9">
    <source>
        <dbReference type="Google" id="ProtNLM"/>
    </source>
</evidence>
<feature type="transmembrane region" description="Helical" evidence="6">
    <location>
        <begin position="351"/>
        <end position="368"/>
    </location>
</feature>
<dbReference type="EMBL" id="LRRQ01000044">
    <property type="protein sequence ID" value="OAM90902.1"/>
    <property type="molecule type" value="Genomic_DNA"/>
</dbReference>
<dbReference type="GO" id="GO:0043190">
    <property type="term" value="C:ATP-binding cassette (ABC) transporter complex"/>
    <property type="evidence" value="ECO:0007669"/>
    <property type="project" value="TreeGrafter"/>
</dbReference>
<evidence type="ECO:0000313" key="8">
    <source>
        <dbReference type="Proteomes" id="UP000078486"/>
    </source>
</evidence>
<keyword evidence="8" id="KW-1185">Reference proteome</keyword>
<keyword evidence="2" id="KW-1003">Cell membrane</keyword>
<evidence type="ECO:0000256" key="2">
    <source>
        <dbReference type="ARBA" id="ARBA00022475"/>
    </source>
</evidence>
<gene>
    <name evidence="7" type="ORF">AW736_00120</name>
</gene>
<evidence type="ECO:0000256" key="6">
    <source>
        <dbReference type="SAM" id="Phobius"/>
    </source>
</evidence>
<evidence type="ECO:0000313" key="7">
    <source>
        <dbReference type="EMBL" id="OAM90902.1"/>
    </source>
</evidence>